<name>A0A0D2E247_9EURO</name>
<dbReference type="PANTHER" id="PTHR47706">
    <property type="entry name" value="NMRA-LIKE FAMILY PROTEIN"/>
    <property type="match status" value="1"/>
</dbReference>
<keyword evidence="1" id="KW-0521">NADP</keyword>
<dbReference type="Gene3D" id="3.40.50.720">
    <property type="entry name" value="NAD(P)-binding Rossmann-like Domain"/>
    <property type="match status" value="1"/>
</dbReference>
<organism evidence="4 5">
    <name type="scientific">Phialophora macrospora</name>
    <dbReference type="NCBI Taxonomy" id="1851006"/>
    <lineage>
        <taxon>Eukaryota</taxon>
        <taxon>Fungi</taxon>
        <taxon>Dikarya</taxon>
        <taxon>Ascomycota</taxon>
        <taxon>Pezizomycotina</taxon>
        <taxon>Eurotiomycetes</taxon>
        <taxon>Chaetothyriomycetidae</taxon>
        <taxon>Chaetothyriales</taxon>
        <taxon>Herpotrichiellaceae</taxon>
        <taxon>Phialophora</taxon>
    </lineage>
</organism>
<reference evidence="4 5" key="1">
    <citation type="submission" date="2015-01" db="EMBL/GenBank/DDBJ databases">
        <title>The Genome Sequence of Capronia semiimmersa CBS27337.</title>
        <authorList>
            <consortium name="The Broad Institute Genomics Platform"/>
            <person name="Cuomo C."/>
            <person name="de Hoog S."/>
            <person name="Gorbushina A."/>
            <person name="Stielow B."/>
            <person name="Teixiera M."/>
            <person name="Abouelleil A."/>
            <person name="Chapman S.B."/>
            <person name="Priest M."/>
            <person name="Young S.K."/>
            <person name="Wortman J."/>
            <person name="Nusbaum C."/>
            <person name="Birren B."/>
        </authorList>
    </citation>
    <scope>NUCLEOTIDE SEQUENCE [LARGE SCALE GENOMIC DNA]</scope>
    <source>
        <strain evidence="4 5">CBS 27337</strain>
    </source>
</reference>
<protein>
    <recommendedName>
        <fullName evidence="3">NmrA-like domain-containing protein</fullName>
    </recommendedName>
</protein>
<sequence>MALTIKKVVVLGASGNMGKPITAALAAAGFTVTAASRTPGTKFTDPSIIPAVVDYSSLSSLTEVLKGQDAVVEAIPPNALHLQGIIVDAVLASASVKHIITPDFAGDTFNKHVTELPLYAPKVNAQKVLEEKVKGTDVKWSAIITGGWYDWAIPLGYYWINPLTHTLLVYGSGTQRHSMCRVSTAVKAVYDVFNDPEKFANRAVYVADFTVSMNQLMPWLEEARPGWNVVKVDLDEFFAAAKKLWDEDRNKGLPIDFRSPAYQMLGTYGIFEENNRFNADFEKLIEPGYGYQKPLGELRQELKTLVAEKASSLKS</sequence>
<dbReference type="PANTHER" id="PTHR47706:SF9">
    <property type="entry name" value="NMRA-LIKE DOMAIN-CONTAINING PROTEIN-RELATED"/>
    <property type="match status" value="1"/>
</dbReference>
<dbReference type="InterPro" id="IPR051609">
    <property type="entry name" value="NmrA/Isoflavone_reductase-like"/>
</dbReference>
<dbReference type="SUPFAM" id="SSF51735">
    <property type="entry name" value="NAD(P)-binding Rossmann-fold domains"/>
    <property type="match status" value="1"/>
</dbReference>
<keyword evidence="2" id="KW-0560">Oxidoreductase</keyword>
<dbReference type="Pfam" id="PF05368">
    <property type="entry name" value="NmrA"/>
    <property type="match status" value="1"/>
</dbReference>
<dbReference type="InterPro" id="IPR008030">
    <property type="entry name" value="NmrA-like"/>
</dbReference>
<feature type="domain" description="NmrA-like" evidence="3">
    <location>
        <begin position="6"/>
        <end position="235"/>
    </location>
</feature>
<keyword evidence="5" id="KW-1185">Reference proteome</keyword>
<dbReference type="AlphaFoldDB" id="A0A0D2E247"/>
<dbReference type="Proteomes" id="UP000054266">
    <property type="component" value="Unassembled WGS sequence"/>
</dbReference>
<dbReference type="EMBL" id="KN846958">
    <property type="protein sequence ID" value="KIW68392.1"/>
    <property type="molecule type" value="Genomic_DNA"/>
</dbReference>
<evidence type="ECO:0000259" key="3">
    <source>
        <dbReference type="Pfam" id="PF05368"/>
    </source>
</evidence>
<dbReference type="InterPro" id="IPR036291">
    <property type="entry name" value="NAD(P)-bd_dom_sf"/>
</dbReference>
<evidence type="ECO:0000313" key="5">
    <source>
        <dbReference type="Proteomes" id="UP000054266"/>
    </source>
</evidence>
<evidence type="ECO:0000256" key="2">
    <source>
        <dbReference type="ARBA" id="ARBA00023002"/>
    </source>
</evidence>
<gene>
    <name evidence="4" type="ORF">PV04_04343</name>
</gene>
<dbReference type="HOGENOM" id="CLU_044876_3_0_1"/>
<proteinExistence type="predicted"/>
<accession>A0A0D2E247</accession>
<evidence type="ECO:0000256" key="1">
    <source>
        <dbReference type="ARBA" id="ARBA00022857"/>
    </source>
</evidence>
<evidence type="ECO:0000313" key="4">
    <source>
        <dbReference type="EMBL" id="KIW68392.1"/>
    </source>
</evidence>
<dbReference type="GO" id="GO:0016491">
    <property type="term" value="F:oxidoreductase activity"/>
    <property type="evidence" value="ECO:0007669"/>
    <property type="project" value="UniProtKB-KW"/>
</dbReference>